<accession>A0A7S1FQT1</accession>
<keyword evidence="2" id="KW-1133">Transmembrane helix</keyword>
<protein>
    <submittedName>
        <fullName evidence="3">Uncharacterized protein</fullName>
    </submittedName>
</protein>
<feature type="region of interest" description="Disordered" evidence="1">
    <location>
        <begin position="1"/>
        <end position="37"/>
    </location>
</feature>
<evidence type="ECO:0000256" key="1">
    <source>
        <dbReference type="SAM" id="MobiDB-lite"/>
    </source>
</evidence>
<dbReference type="AlphaFoldDB" id="A0A7S1FQT1"/>
<dbReference type="EMBL" id="HBFR01015411">
    <property type="protein sequence ID" value="CAD8884016.1"/>
    <property type="molecule type" value="Transcribed_RNA"/>
</dbReference>
<proteinExistence type="predicted"/>
<feature type="transmembrane region" description="Helical" evidence="2">
    <location>
        <begin position="44"/>
        <end position="62"/>
    </location>
</feature>
<evidence type="ECO:0000256" key="2">
    <source>
        <dbReference type="SAM" id="Phobius"/>
    </source>
</evidence>
<gene>
    <name evidence="3" type="ORF">CHYS00102_LOCUS11213</name>
</gene>
<keyword evidence="2" id="KW-0812">Transmembrane</keyword>
<keyword evidence="2" id="KW-0472">Membrane</keyword>
<feature type="compositionally biased region" description="Polar residues" evidence="1">
    <location>
        <begin position="1"/>
        <end position="15"/>
    </location>
</feature>
<name>A0A7S1FQT1_9STRA</name>
<reference evidence="3" key="1">
    <citation type="submission" date="2021-01" db="EMBL/GenBank/DDBJ databases">
        <authorList>
            <person name="Corre E."/>
            <person name="Pelletier E."/>
            <person name="Niang G."/>
            <person name="Scheremetjew M."/>
            <person name="Finn R."/>
            <person name="Kale V."/>
            <person name="Holt S."/>
            <person name="Cochrane G."/>
            <person name="Meng A."/>
            <person name="Brown T."/>
            <person name="Cohen L."/>
        </authorList>
    </citation>
    <scope>NUCLEOTIDE SEQUENCE</scope>
    <source>
        <strain evidence="3">308</strain>
    </source>
</reference>
<sequence>MASQSGSSSLTTVANRKNKQRCNFPMSREPSDPKYKKRTRSSKTIVLTFLISFVLVCFYYEVKTTKVSTEQKHTTVKATYQVNTNQIADAVQFGSEGLSTPDSNGNLIIKYLFEKQEAIGGIMTDSKVPYQVTFQRKGDDVWREKKKSVTGTTMFDFPLNTKALKLTFNKEKLVGLHAEPVKSEEKCALLFFGLPKEFKNIVLPSIQKYILDVNPKCDIYAHAFDVKNAISNDRNGEDSTSKLKPDEIFLLTENVLMTTPEKFGKEVNTDDYLKYFPHKYSGGGRWVYPTSLENLLKQWYSIKSVWGLMEDSVKKKTKKGKPYYSKVGLFRTDVLYSTPIDINDGDAVIPAFANGDGFRNDRMFYGLYGYAKVWATNRYPSVKKYMKTDWGKTHCLHSERFMNKLIEDIPWETRPICFQRVRAGGVLNKMRNSAKTDCEWYPPPEKKSNQYIGCGEMKEEFKSKNKKKD</sequence>
<evidence type="ECO:0000313" key="3">
    <source>
        <dbReference type="EMBL" id="CAD8884016.1"/>
    </source>
</evidence>
<organism evidence="3">
    <name type="scientific">Corethron hystrix</name>
    <dbReference type="NCBI Taxonomy" id="216773"/>
    <lineage>
        <taxon>Eukaryota</taxon>
        <taxon>Sar</taxon>
        <taxon>Stramenopiles</taxon>
        <taxon>Ochrophyta</taxon>
        <taxon>Bacillariophyta</taxon>
        <taxon>Coscinodiscophyceae</taxon>
        <taxon>Corethrophycidae</taxon>
        <taxon>Corethrales</taxon>
        <taxon>Corethraceae</taxon>
        <taxon>Corethron</taxon>
    </lineage>
</organism>